<gene>
    <name evidence="1" type="ORF">DSPE1174_LOCUS27442</name>
</gene>
<reference evidence="1" key="1">
    <citation type="submission" date="2021-01" db="EMBL/GenBank/DDBJ databases">
        <authorList>
            <person name="Corre E."/>
            <person name="Pelletier E."/>
            <person name="Niang G."/>
            <person name="Scheremetjew M."/>
            <person name="Finn R."/>
            <person name="Kale V."/>
            <person name="Holt S."/>
            <person name="Cochrane G."/>
            <person name="Meng A."/>
            <person name="Brown T."/>
            <person name="Cohen L."/>
        </authorList>
    </citation>
    <scope>NUCLEOTIDE SEQUENCE</scope>
    <source>
        <strain evidence="1">CCMP1381</strain>
    </source>
</reference>
<organism evidence="1">
    <name type="scientific">Octactis speculum</name>
    <dbReference type="NCBI Taxonomy" id="3111310"/>
    <lineage>
        <taxon>Eukaryota</taxon>
        <taxon>Sar</taxon>
        <taxon>Stramenopiles</taxon>
        <taxon>Ochrophyta</taxon>
        <taxon>Dictyochophyceae</taxon>
        <taxon>Dictyochales</taxon>
        <taxon>Dictyochaceae</taxon>
        <taxon>Octactis</taxon>
    </lineage>
</organism>
<proteinExistence type="predicted"/>
<dbReference type="EMBL" id="HBGS01053198">
    <property type="protein sequence ID" value="CAD9471623.1"/>
    <property type="molecule type" value="Transcribed_RNA"/>
</dbReference>
<name>A0A7S2E539_9STRA</name>
<accession>A0A7S2E539</accession>
<sequence>MKWLVDYSCHPGKLSPFSSPFAAPNDPLFYPLHNYYERVWAFRRHTTQGGPWNDSWGEGFDSSLGFGSYCQGFGYHDTLPFSSENINGEDSTYLYTNADLYDYYDPHNPDLPYVWDDFQWAHCPANLLEEEDPIAKHPSPVAPSPI</sequence>
<dbReference type="InterPro" id="IPR008922">
    <property type="entry name" value="Di-copper_centre_dom_sf"/>
</dbReference>
<evidence type="ECO:0008006" key="2">
    <source>
        <dbReference type="Google" id="ProtNLM"/>
    </source>
</evidence>
<evidence type="ECO:0000313" key="1">
    <source>
        <dbReference type="EMBL" id="CAD9471623.1"/>
    </source>
</evidence>
<dbReference type="SUPFAM" id="SSF48056">
    <property type="entry name" value="Di-copper centre-containing domain"/>
    <property type="match status" value="1"/>
</dbReference>
<dbReference type="AlphaFoldDB" id="A0A7S2E539"/>
<protein>
    <recommendedName>
        <fullName evidence="2">Tyrosinase copper-binding domain-containing protein</fullName>
    </recommendedName>
</protein>